<evidence type="ECO:0000256" key="8">
    <source>
        <dbReference type="SAM" id="Phobius"/>
    </source>
</evidence>
<feature type="transmembrane region" description="Helical" evidence="8">
    <location>
        <begin position="1489"/>
        <end position="1508"/>
    </location>
</feature>
<feature type="region of interest" description="Disordered" evidence="7">
    <location>
        <begin position="604"/>
        <end position="630"/>
    </location>
</feature>
<dbReference type="GO" id="GO:0003713">
    <property type="term" value="F:transcription coactivator activity"/>
    <property type="evidence" value="ECO:0007669"/>
    <property type="project" value="UniProtKB-UniRule"/>
</dbReference>
<dbReference type="InterPro" id="IPR020846">
    <property type="entry name" value="MFS_dom"/>
</dbReference>
<accession>A0A5N5QGN3</accession>
<evidence type="ECO:0000256" key="6">
    <source>
        <dbReference type="HAMAP-Rule" id="MF_03046"/>
    </source>
</evidence>
<feature type="transmembrane region" description="Helical" evidence="8">
    <location>
        <begin position="1681"/>
        <end position="1702"/>
    </location>
</feature>
<dbReference type="PANTHER" id="PTHR43791">
    <property type="entry name" value="PERMEASE-RELATED"/>
    <property type="match status" value="1"/>
</dbReference>
<dbReference type="Gene3D" id="1.20.1250.20">
    <property type="entry name" value="MFS general substrate transporter like domains"/>
    <property type="match status" value="2"/>
</dbReference>
<comment type="similarity">
    <text evidence="6">Belongs to the ENY2 family.</text>
</comment>
<keyword evidence="6" id="KW-0653">Protein transport</keyword>
<keyword evidence="2 6" id="KW-0813">Transport</keyword>
<dbReference type="InterPro" id="IPR011990">
    <property type="entry name" value="TPR-like_helical_dom_sf"/>
</dbReference>
<dbReference type="FunFam" id="1.20.1250.20:FF:000013">
    <property type="entry name" value="MFS general substrate transporter"/>
    <property type="match status" value="1"/>
</dbReference>
<organism evidence="10 11">
    <name type="scientific">Ceratobasidium theobromae</name>
    <dbReference type="NCBI Taxonomy" id="1582974"/>
    <lineage>
        <taxon>Eukaryota</taxon>
        <taxon>Fungi</taxon>
        <taxon>Dikarya</taxon>
        <taxon>Basidiomycota</taxon>
        <taxon>Agaricomycotina</taxon>
        <taxon>Agaricomycetes</taxon>
        <taxon>Cantharellales</taxon>
        <taxon>Ceratobasidiaceae</taxon>
        <taxon>Ceratobasidium</taxon>
    </lineage>
</organism>
<dbReference type="PANTHER" id="PTHR43791:SF3">
    <property type="entry name" value="MAJOR FACILITATOR SUPERFAMILY (MFS) PROFILE DOMAIN-CONTAINING PROTEIN"/>
    <property type="match status" value="1"/>
</dbReference>
<dbReference type="OrthoDB" id="29013at2759"/>
<keyword evidence="5 8" id="KW-0472">Membrane</keyword>
<dbReference type="FunFam" id="1.20.1250.20:FF:000018">
    <property type="entry name" value="MFS transporter permease"/>
    <property type="match status" value="1"/>
</dbReference>
<dbReference type="GO" id="GO:0006325">
    <property type="term" value="P:chromatin organization"/>
    <property type="evidence" value="ECO:0007669"/>
    <property type="project" value="UniProtKB-KW"/>
</dbReference>
<evidence type="ECO:0000256" key="1">
    <source>
        <dbReference type="ARBA" id="ARBA00004141"/>
    </source>
</evidence>
<keyword evidence="11" id="KW-1185">Reference proteome</keyword>
<keyword evidence="6" id="KW-0805">Transcription regulation</keyword>
<feature type="transmembrane region" description="Helical" evidence="8">
    <location>
        <begin position="1398"/>
        <end position="1420"/>
    </location>
</feature>
<dbReference type="InterPro" id="IPR011701">
    <property type="entry name" value="MFS"/>
</dbReference>
<dbReference type="Pfam" id="PF10163">
    <property type="entry name" value="EnY2"/>
    <property type="match status" value="1"/>
</dbReference>
<dbReference type="GO" id="GO:0015031">
    <property type="term" value="P:protein transport"/>
    <property type="evidence" value="ECO:0007669"/>
    <property type="project" value="UniProtKB-KW"/>
</dbReference>
<dbReference type="GO" id="GO:0005654">
    <property type="term" value="C:nucleoplasm"/>
    <property type="evidence" value="ECO:0007669"/>
    <property type="project" value="UniProtKB-SubCell"/>
</dbReference>
<feature type="compositionally biased region" description="Basic residues" evidence="7">
    <location>
        <begin position="1032"/>
        <end position="1041"/>
    </location>
</feature>
<evidence type="ECO:0000256" key="7">
    <source>
        <dbReference type="SAM" id="MobiDB-lite"/>
    </source>
</evidence>
<keyword evidence="6" id="KW-0804">Transcription</keyword>
<dbReference type="GO" id="GO:0071819">
    <property type="term" value="C:DUBm complex"/>
    <property type="evidence" value="ECO:0007669"/>
    <property type="project" value="UniProtKB-UniRule"/>
</dbReference>
<feature type="compositionally biased region" description="Low complexity" evidence="7">
    <location>
        <begin position="326"/>
        <end position="337"/>
    </location>
</feature>
<feature type="transmembrane region" description="Helical" evidence="8">
    <location>
        <begin position="1590"/>
        <end position="1611"/>
    </location>
</feature>
<dbReference type="GO" id="GO:0006368">
    <property type="term" value="P:transcription elongation by RNA polymerase II"/>
    <property type="evidence" value="ECO:0007669"/>
    <property type="project" value="UniProtKB-UniRule"/>
</dbReference>
<proteinExistence type="inferred from homology"/>
<keyword evidence="3 8" id="KW-0812">Transmembrane</keyword>
<feature type="transmembrane region" description="Helical" evidence="8">
    <location>
        <begin position="1427"/>
        <end position="1446"/>
    </location>
</feature>
<feature type="transmembrane region" description="Helical" evidence="8">
    <location>
        <begin position="1520"/>
        <end position="1542"/>
    </location>
</feature>
<feature type="compositionally biased region" description="Low complexity" evidence="7">
    <location>
        <begin position="1057"/>
        <end position="1069"/>
    </location>
</feature>
<comment type="function">
    <text evidence="6">Involved in mRNA export coupled transcription activation by association with both the TREX-2 and the SAGA complexes. At the promoters, SAGA is required for recruitment of the basal transcription machinery. It influences RNA polymerase II transcriptional activity through different activities such as TBP interaction and promoter selectivity, interaction with transcription activators, and chromatin modification through histone acetylation and deubiquitination. Within the SAGA complex, participates to a subcomplex required for deubiquitination of H2B and for the maintenance of steady-state H3 methylation levels. The TREX-2 complex functions in docking export-competent ribonucleoprotein particles (mRNPs) to the nuclear entrance of the nuclear pore complex (nuclear basket). TREX-2 participates in mRNA export and accurate chromatin positioning in the nucleus by tethering genes to the nuclear periphery. May also be involved in cytoplasmic mRNA decay by interaction with components of P-bodies.</text>
</comment>
<dbReference type="InterPro" id="IPR019734">
    <property type="entry name" value="TPR_rpt"/>
</dbReference>
<dbReference type="EMBL" id="SSOP01000156">
    <property type="protein sequence ID" value="KAB5590628.1"/>
    <property type="molecule type" value="Genomic_DNA"/>
</dbReference>
<sequence>MSKSFGSADVDMDEVETLRKEIQERMMRSQDWDRLMRALRVHLQDRGWYDEITSKAQAAAAASEKPRFNDVYSEIHDFAISSCPEDVRAELLKQIRAFIAANVADYIWAIAPGMTTTANPKAHHYAKQLEGALCRGAWLDSHPAKDYGGTPINWEETFRKFKKHCPGHDAFATIAVQTQTLATLLLKPEPTLGDVLDGPPPEINLTPEGLDGDADTVGAPFSLSIGQEYLIPQDKREEARMALVALSGEDEKVKDTWVGSCIFQMAMYSFYQSTTVLRAFFAYTLDKPHRALKILGTVHLEGPIPESPTIQTEPPVPQTTSHFAPSTTLSTASTMSSPGTGSALQTILSRTGNIAGIPVSAQRTPFSWGAVEHIRTRCVQGMSHERVLDGDSAIAAYEAALPLIGGFLPRPGEQDVFEERRELWRWVEMLLYRASVVAATYRTPEDAARFMRVYSVFAAIWPPKFRPNHRATLYTLYIRTLCLTDARGIPTWRDEARRVVGEARVLLGSTTVFPRAGQINHKVLDFTDGCMALWEAGGESEDDTNWVIDVLWWATRYTFHSFRVLRHLSRLLFSVPEPDINIARRIFSQYVRLVDQARRAAPGDVDLQLKRRPTDEPAKHPEQLAKDEANAEYDGIGPGRMSAEQSALEVEKIRQGDVDEPRVFVDALVRGIRMLVRAIEEYGVEDALKEAQDTVKLAVEVVEASNVGDDVLKSRVYRAAGIVESLTAAKGAFNWYFLLVVGVYTGVEVDAAMRPVRQATALKYLTEAVLLDPTSADAVYHLAFVQAEARATADAILSARTAVERAPGDVRGWHLLSLLLTASEDWAGARAVIELGIANADAPEEVGHEHIGTGTGMTASAADDGVVVRDFGTGEVRSSSPQGIPSSSLPAIVPPTGTLPPSSSLHSMFVRPGLEPDANPSKLRMFSAATQIRLTHMAIVERIEGPDGAAGMWPGVFAWYAANAPSALAGVIPAGPGSIRTVSVEHGEEPSLGTESVPRMEVSPASPTGDYDERDKDKDKDKGGKHLDLHKKLLSKSHRHVHELSRRINPKARRRMSASSPASRSGSMSEPYQASSIHSRHLHRRSSPATSTHFEADDFDPLSMSASTASTRTVGTEGSMADTVRTTQTVGSDMTVTNPPALSLSRAEAVERRLLSDIWLASSATFRRSSRPVETQAAIAEAEWLDEANPGVWVQFGLYLGQGERAIESLHKALVIDPEHVAAVVALAQLYLGAGEASGVDLAAGMLSQITQGAGWDAAEAWYLLGRACGLQGRRERQRACLAHALRLEESKPIRNLPHNAPDGNSGCSRWWWGPHTMASPASSQHKPDEKHIELAVPDDELDATRDAKLIRRVDYRLMPILCVLYALSLIDRVNLGSARVEGLGVTLKFEGYKNNKYSVALLVFFIGYFLFELPSTLVLRRLHPRNFLTIIIILWGATTLGMGFVHSWKTLAVCRAILGSLEAGFFPACVYLISSWYKRYEVQQRLSVFYMSSVLASGFASILAYGLARMHGLGGLEGWRWIFIMLGIVTIVAGAIGWLLIVDFPDKATFLTEEERRHVIRRLDRDRGDGEHDPLTTEKVLSHLSDWKIWTLAVAFACSTMPAYSLAYFIPIILRGLGFSVALSNILVAPPYVFAVMLALFTSWWSDRIRLRTPFIVAHSLIAIAGFTIVLHAPTNGVKLFGTFLAVAGTQPQMPFIIGLLQNNSSKRAVASGVQVAFGAIGGIAASTVYQEKDAPKYVNGLRATIVFHAGIILTVCSVAFAFYQRNKKLDREAEGRPSSELDAMSEKERALALWRHTV</sequence>
<dbReference type="GO" id="GO:0016020">
    <property type="term" value="C:membrane"/>
    <property type="evidence" value="ECO:0007669"/>
    <property type="project" value="UniProtKB-SubCell"/>
</dbReference>
<evidence type="ECO:0000256" key="2">
    <source>
        <dbReference type="ARBA" id="ARBA00022448"/>
    </source>
</evidence>
<dbReference type="InterPro" id="IPR018783">
    <property type="entry name" value="TF_ENY2"/>
</dbReference>
<dbReference type="GO" id="GO:0000124">
    <property type="term" value="C:SAGA complex"/>
    <property type="evidence" value="ECO:0007669"/>
    <property type="project" value="UniProtKB-UniRule"/>
</dbReference>
<dbReference type="GO" id="GO:0006406">
    <property type="term" value="P:mRNA export from nucleus"/>
    <property type="evidence" value="ECO:0007669"/>
    <property type="project" value="UniProtKB-UniRule"/>
</dbReference>
<dbReference type="HAMAP" id="MF_03046">
    <property type="entry name" value="ENY2_Sus1"/>
    <property type="match status" value="1"/>
</dbReference>
<name>A0A5N5QGN3_9AGAM</name>
<dbReference type="GO" id="GO:0000932">
    <property type="term" value="C:P-body"/>
    <property type="evidence" value="ECO:0007669"/>
    <property type="project" value="UniProtKB-SubCell"/>
</dbReference>
<reference evidence="10 11" key="1">
    <citation type="journal article" date="2019" name="Fungal Biol. Biotechnol.">
        <title>Draft genome sequence of fastidious pathogen Ceratobasidium theobromae, which causes vascular-streak dieback in Theobroma cacao.</title>
        <authorList>
            <person name="Ali S.S."/>
            <person name="Asman A."/>
            <person name="Shao J."/>
            <person name="Firmansyah A.P."/>
            <person name="Susilo A.W."/>
            <person name="Rosmana A."/>
            <person name="McMahon P."/>
            <person name="Junaid M."/>
            <person name="Guest D."/>
            <person name="Kheng T.Y."/>
            <person name="Meinhardt L.W."/>
            <person name="Bailey B.A."/>
        </authorList>
    </citation>
    <scope>NUCLEOTIDE SEQUENCE [LARGE SCALE GENOMIC DNA]</scope>
    <source>
        <strain evidence="10 11">CT2</strain>
    </source>
</reference>
<evidence type="ECO:0000259" key="9">
    <source>
        <dbReference type="PROSITE" id="PS50850"/>
    </source>
</evidence>
<keyword evidence="6" id="KW-0509">mRNA transport</keyword>
<evidence type="ECO:0000256" key="3">
    <source>
        <dbReference type="ARBA" id="ARBA00022692"/>
    </source>
</evidence>
<dbReference type="SUPFAM" id="SSF48452">
    <property type="entry name" value="TPR-like"/>
    <property type="match status" value="1"/>
</dbReference>
<keyword evidence="6" id="KW-0010">Activator</keyword>
<keyword evidence="6" id="KW-0963">Cytoplasm</keyword>
<dbReference type="Pfam" id="PF07690">
    <property type="entry name" value="MFS_1"/>
    <property type="match status" value="1"/>
</dbReference>
<dbReference type="InterPro" id="IPR036259">
    <property type="entry name" value="MFS_trans_sf"/>
</dbReference>
<feature type="transmembrane region" description="Helical" evidence="8">
    <location>
        <begin position="1617"/>
        <end position="1642"/>
    </location>
</feature>
<feature type="region of interest" description="Disordered" evidence="7">
    <location>
        <begin position="305"/>
        <end position="342"/>
    </location>
</feature>
<feature type="compositionally biased region" description="Polar residues" evidence="7">
    <location>
        <begin position="1104"/>
        <end position="1116"/>
    </location>
</feature>
<dbReference type="GO" id="GO:0005643">
    <property type="term" value="C:nuclear pore"/>
    <property type="evidence" value="ECO:0007669"/>
    <property type="project" value="UniProtKB-UniRule"/>
</dbReference>
<feature type="compositionally biased region" description="Basic and acidic residues" evidence="7">
    <location>
        <begin position="1011"/>
        <end position="1031"/>
    </location>
</feature>
<comment type="caution">
    <text evidence="10">The sequence shown here is derived from an EMBL/GenBank/DDBJ whole genome shotgun (WGS) entry which is preliminary data.</text>
</comment>
<evidence type="ECO:0000313" key="11">
    <source>
        <dbReference type="Proteomes" id="UP000383932"/>
    </source>
</evidence>
<keyword evidence="4 8" id="KW-1133">Transmembrane helix</keyword>
<dbReference type="SUPFAM" id="SSF103473">
    <property type="entry name" value="MFS general substrate transporter"/>
    <property type="match status" value="1"/>
</dbReference>
<feature type="domain" description="Major facilitator superfamily (MFS) profile" evidence="9">
    <location>
        <begin position="1358"/>
        <end position="1769"/>
    </location>
</feature>
<evidence type="ECO:0000313" key="10">
    <source>
        <dbReference type="EMBL" id="KAB5590628.1"/>
    </source>
</evidence>
<dbReference type="Gene3D" id="1.25.40.10">
    <property type="entry name" value="Tetratricopeptide repeat domain"/>
    <property type="match status" value="2"/>
</dbReference>
<feature type="compositionally biased region" description="Basic and acidic residues" evidence="7">
    <location>
        <begin position="607"/>
        <end position="629"/>
    </location>
</feature>
<dbReference type="Proteomes" id="UP000383932">
    <property type="component" value="Unassembled WGS sequence"/>
</dbReference>
<feature type="transmembrane region" description="Helical" evidence="8">
    <location>
        <begin position="1743"/>
        <end position="1765"/>
    </location>
</feature>
<feature type="region of interest" description="Disordered" evidence="7">
    <location>
        <begin position="985"/>
        <end position="1123"/>
    </location>
</feature>
<feature type="transmembrane region" description="Helical" evidence="8">
    <location>
        <begin position="1714"/>
        <end position="1731"/>
    </location>
</feature>
<evidence type="ECO:0000256" key="4">
    <source>
        <dbReference type="ARBA" id="ARBA00022989"/>
    </source>
</evidence>
<evidence type="ECO:0000256" key="5">
    <source>
        <dbReference type="ARBA" id="ARBA00023136"/>
    </source>
</evidence>
<dbReference type="Gene3D" id="1.10.246.140">
    <property type="match status" value="1"/>
</dbReference>
<feature type="transmembrane region" description="Helical" evidence="8">
    <location>
        <begin position="1458"/>
        <end position="1477"/>
    </location>
</feature>
<comment type="subcellular location">
    <subcellularLocation>
        <location evidence="1">Membrane</location>
        <topology evidence="1">Multi-pass membrane protein</topology>
    </subcellularLocation>
    <subcellularLocation>
        <location evidence="6">Nucleus</location>
        <location evidence="6">Nucleoplasm</location>
    </subcellularLocation>
    <subcellularLocation>
        <location evidence="6">Cytoplasm</location>
        <location evidence="6">P-body</location>
    </subcellularLocation>
</comment>
<dbReference type="SMART" id="SM00028">
    <property type="entry name" value="TPR"/>
    <property type="match status" value="4"/>
</dbReference>
<comment type="subunit">
    <text evidence="6">Component of the nuclear pore complex (NPC)-associated TREX-2 complex (transcription and export complex 2), composed of at least SUS1, SAC3, THP1, SEM1, and CDC31. TREX-2 contains 2 SUS1 chains. The TREX-2 complex interacts with the nucleoporin NUP1. Component of the 1.8 MDa SAGA transcription coactivator-HAT complex. SAGA is built of 5 distinct domains with specialized functions. Within the SAGA complex, SUS1, SGF11, SGF73 and UBP8 form an additional subcomplex of SAGA called the DUB module (deubiquitination module). Interacts directly with THP1, SAC3, SGF11, and with the RNA polymerase II.</text>
</comment>
<protein>
    <recommendedName>
        <fullName evidence="6">Transcription and mRNA export factor SUS1</fullName>
    </recommendedName>
</protein>
<keyword evidence="6" id="KW-0156">Chromatin regulator</keyword>
<feature type="compositionally biased region" description="Polar residues" evidence="7">
    <location>
        <begin position="308"/>
        <end position="325"/>
    </location>
</feature>
<keyword evidence="6" id="KW-0539">Nucleus</keyword>
<keyword evidence="6" id="KW-0811">Translocation</keyword>
<dbReference type="PROSITE" id="PS50850">
    <property type="entry name" value="MFS"/>
    <property type="match status" value="1"/>
</dbReference>
<gene>
    <name evidence="6" type="primary">SUS1</name>
    <name evidence="10" type="ORF">CTheo_5938</name>
</gene>
<dbReference type="InterPro" id="IPR038212">
    <property type="entry name" value="TF_EnY2_sf"/>
</dbReference>
<dbReference type="GO" id="GO:0022857">
    <property type="term" value="F:transmembrane transporter activity"/>
    <property type="evidence" value="ECO:0007669"/>
    <property type="project" value="InterPro"/>
</dbReference>
<feature type="transmembrane region" description="Helical" evidence="8">
    <location>
        <begin position="1654"/>
        <end position="1675"/>
    </location>
</feature>
<dbReference type="GO" id="GO:0070390">
    <property type="term" value="C:transcription export complex 2"/>
    <property type="evidence" value="ECO:0007669"/>
    <property type="project" value="UniProtKB-UniRule"/>
</dbReference>